<dbReference type="AlphaFoldDB" id="A0A9Q3BZH1"/>
<protein>
    <recommendedName>
        <fullName evidence="1">Retrotransposon gag domain-containing protein</fullName>
    </recommendedName>
</protein>
<evidence type="ECO:0000313" key="2">
    <source>
        <dbReference type="EMBL" id="MBW0475456.1"/>
    </source>
</evidence>
<dbReference type="Pfam" id="PF03732">
    <property type="entry name" value="Retrotrans_gag"/>
    <property type="match status" value="1"/>
</dbReference>
<feature type="domain" description="Retrotransposon gag" evidence="1">
    <location>
        <begin position="68"/>
        <end position="165"/>
    </location>
</feature>
<sequence>MTQLMANLQAASSSEVSRPPAFNNPSMKEQECFFGTLPFKIRSFVQSCKLIFHIYPGNFSQDRKKVLFATSFLIGRAPKYIERYFSNLTNPDPNYLLNYWTLFESQLFTLFVDKNEVRKAEAELDYLSMNEGEHVSLYIFNFRSLVSTIGDLGDRALIYHFRMGLPSRILD</sequence>
<dbReference type="OrthoDB" id="2447685at2759"/>
<comment type="caution">
    <text evidence="2">The sequence shown here is derived from an EMBL/GenBank/DDBJ whole genome shotgun (WGS) entry which is preliminary data.</text>
</comment>
<keyword evidence="3" id="KW-1185">Reference proteome</keyword>
<name>A0A9Q3BZH1_9BASI</name>
<evidence type="ECO:0000259" key="1">
    <source>
        <dbReference type="Pfam" id="PF03732"/>
    </source>
</evidence>
<organism evidence="2 3">
    <name type="scientific">Austropuccinia psidii MF-1</name>
    <dbReference type="NCBI Taxonomy" id="1389203"/>
    <lineage>
        <taxon>Eukaryota</taxon>
        <taxon>Fungi</taxon>
        <taxon>Dikarya</taxon>
        <taxon>Basidiomycota</taxon>
        <taxon>Pucciniomycotina</taxon>
        <taxon>Pucciniomycetes</taxon>
        <taxon>Pucciniales</taxon>
        <taxon>Sphaerophragmiaceae</taxon>
        <taxon>Austropuccinia</taxon>
    </lineage>
</organism>
<proteinExistence type="predicted"/>
<gene>
    <name evidence="2" type="ORF">O181_015171</name>
</gene>
<evidence type="ECO:0000313" key="3">
    <source>
        <dbReference type="Proteomes" id="UP000765509"/>
    </source>
</evidence>
<accession>A0A9Q3BZH1</accession>
<dbReference type="InterPro" id="IPR005162">
    <property type="entry name" value="Retrotrans_gag_dom"/>
</dbReference>
<reference evidence="2" key="1">
    <citation type="submission" date="2021-03" db="EMBL/GenBank/DDBJ databases">
        <title>Draft genome sequence of rust myrtle Austropuccinia psidii MF-1, a brazilian biotype.</title>
        <authorList>
            <person name="Quecine M.C."/>
            <person name="Pachon D.M.R."/>
            <person name="Bonatelli M.L."/>
            <person name="Correr F.H."/>
            <person name="Franceschini L.M."/>
            <person name="Leite T.F."/>
            <person name="Margarido G.R.A."/>
            <person name="Almeida C.A."/>
            <person name="Ferrarezi J.A."/>
            <person name="Labate C.A."/>
        </authorList>
    </citation>
    <scope>NUCLEOTIDE SEQUENCE</scope>
    <source>
        <strain evidence="2">MF-1</strain>
    </source>
</reference>
<dbReference type="Proteomes" id="UP000765509">
    <property type="component" value="Unassembled WGS sequence"/>
</dbReference>
<dbReference type="EMBL" id="AVOT02004112">
    <property type="protein sequence ID" value="MBW0475456.1"/>
    <property type="molecule type" value="Genomic_DNA"/>
</dbReference>